<keyword evidence="3" id="KW-1185">Reference proteome</keyword>
<reference evidence="2 3" key="1">
    <citation type="journal article" date="2017" name="Curr. Biol.">
        <title>The Evolution of Venom by Co-option of Single-Copy Genes.</title>
        <authorList>
            <person name="Martinson E.O."/>
            <person name="Mrinalini"/>
            <person name="Kelkar Y.D."/>
            <person name="Chang C.H."/>
            <person name="Werren J.H."/>
        </authorList>
    </citation>
    <scope>NUCLEOTIDE SEQUENCE [LARGE SCALE GENOMIC DNA]</scope>
    <source>
        <strain evidence="2 3">Alberta</strain>
        <tissue evidence="2">Whole body</tissue>
    </source>
</reference>
<accession>A0A232F2N2</accession>
<sequence>MEAMKISFIFRRSQPKIIHPQLIELTGFIETLSVYRSFCHGLSSHDDEIQNDLSVDNMTAHRYLVEIDVGALPAGTPHLGREAARAVLAEAPTEAQQVPHDHGVHDDDKDERRHEAGDAVDYADDAHRLEVLVLHVAHLVAVLSLDDPGRDEGVGVAGHRQDDQREDDALGARYRAHVRPVQRILHRDEALDRERDDQPDAQAAADRGDVDDGLAPAVLVEHPPADAVVQPDEQQREEEAEVGRRQGRQVVARAAHLEVRVEEDDAGEQVAHQAQQDDERDVVLVREVQHEVERVALVAGLLLVRLDAGLEAAVARDLNGQWITKVISIYCCLLNTNFEGGLSKSGQIEYQDKNNLTLKEKLQDCYELHNVLTHPEIYNDAEIEILVNIDGMPLYKNSDQQFWPILMKIYHRDFLCKLGIVLYCKPASSQTSGTASKKGKKGKKRKRNATIAENSDVEPQPVAVNQLPLDPKYKLLSLASDGSLNTLRGLLPKTTLVEFQELDESIKEGSEQLKILSVWMAKYINSAECKTAISKVLNSGIFWLRACYERTLIVEKFTVSEETILSGTSGWLSGATD</sequence>
<feature type="region of interest" description="Disordered" evidence="1">
    <location>
        <begin position="92"/>
        <end position="116"/>
    </location>
</feature>
<protein>
    <submittedName>
        <fullName evidence="2">Uncharacterized protein</fullName>
    </submittedName>
</protein>
<feature type="compositionally biased region" description="Basic and acidic residues" evidence="1">
    <location>
        <begin position="147"/>
        <end position="170"/>
    </location>
</feature>
<evidence type="ECO:0000256" key="1">
    <source>
        <dbReference type="SAM" id="MobiDB-lite"/>
    </source>
</evidence>
<feature type="region of interest" description="Disordered" evidence="1">
    <location>
        <begin position="428"/>
        <end position="449"/>
    </location>
</feature>
<feature type="compositionally biased region" description="Basic residues" evidence="1">
    <location>
        <begin position="437"/>
        <end position="448"/>
    </location>
</feature>
<feature type="region of interest" description="Disordered" evidence="1">
    <location>
        <begin position="147"/>
        <end position="172"/>
    </location>
</feature>
<name>A0A232F2N2_9HYME</name>
<feature type="compositionally biased region" description="Basic and acidic residues" evidence="1">
    <location>
        <begin position="99"/>
        <end position="116"/>
    </location>
</feature>
<feature type="region of interest" description="Disordered" evidence="1">
    <location>
        <begin position="185"/>
        <end position="210"/>
    </location>
</feature>
<organism evidence="2 3">
    <name type="scientific">Trichomalopsis sarcophagae</name>
    <dbReference type="NCBI Taxonomy" id="543379"/>
    <lineage>
        <taxon>Eukaryota</taxon>
        <taxon>Metazoa</taxon>
        <taxon>Ecdysozoa</taxon>
        <taxon>Arthropoda</taxon>
        <taxon>Hexapoda</taxon>
        <taxon>Insecta</taxon>
        <taxon>Pterygota</taxon>
        <taxon>Neoptera</taxon>
        <taxon>Endopterygota</taxon>
        <taxon>Hymenoptera</taxon>
        <taxon>Apocrita</taxon>
        <taxon>Proctotrupomorpha</taxon>
        <taxon>Chalcidoidea</taxon>
        <taxon>Pteromalidae</taxon>
        <taxon>Pteromalinae</taxon>
        <taxon>Trichomalopsis</taxon>
    </lineage>
</organism>
<comment type="caution">
    <text evidence="2">The sequence shown here is derived from an EMBL/GenBank/DDBJ whole genome shotgun (WGS) entry which is preliminary data.</text>
</comment>
<dbReference type="Proteomes" id="UP000215335">
    <property type="component" value="Unassembled WGS sequence"/>
</dbReference>
<evidence type="ECO:0000313" key="2">
    <source>
        <dbReference type="EMBL" id="OXU24750.1"/>
    </source>
</evidence>
<dbReference type="AlphaFoldDB" id="A0A232F2N2"/>
<proteinExistence type="predicted"/>
<dbReference type="EMBL" id="NNAY01001204">
    <property type="protein sequence ID" value="OXU24750.1"/>
    <property type="molecule type" value="Genomic_DNA"/>
</dbReference>
<feature type="compositionally biased region" description="Basic and acidic residues" evidence="1">
    <location>
        <begin position="185"/>
        <end position="198"/>
    </location>
</feature>
<evidence type="ECO:0000313" key="3">
    <source>
        <dbReference type="Proteomes" id="UP000215335"/>
    </source>
</evidence>
<gene>
    <name evidence="2" type="ORF">TSAR_002052</name>
</gene>
<dbReference type="OrthoDB" id="7685730at2759"/>